<dbReference type="Proteomes" id="UP000824120">
    <property type="component" value="Chromosome 4"/>
</dbReference>
<reference evidence="1 2" key="1">
    <citation type="submission" date="2020-09" db="EMBL/GenBank/DDBJ databases">
        <title>De no assembly of potato wild relative species, Solanum commersonii.</title>
        <authorList>
            <person name="Cho K."/>
        </authorList>
    </citation>
    <scope>NUCLEOTIDE SEQUENCE [LARGE SCALE GENOMIC DNA]</scope>
    <source>
        <strain evidence="1">LZ3.2</strain>
        <tissue evidence="1">Leaf</tissue>
    </source>
</reference>
<keyword evidence="2" id="KW-1185">Reference proteome</keyword>
<accession>A0A9J5Z6E4</accession>
<dbReference type="AlphaFoldDB" id="A0A9J5Z6E4"/>
<gene>
    <name evidence="1" type="ORF">H5410_019730</name>
</gene>
<protein>
    <recommendedName>
        <fullName evidence="3">Rx N-terminal domain-containing protein</fullName>
    </recommendedName>
</protein>
<evidence type="ECO:0000313" key="1">
    <source>
        <dbReference type="EMBL" id="KAG5608449.1"/>
    </source>
</evidence>
<evidence type="ECO:0008006" key="3">
    <source>
        <dbReference type="Google" id="ProtNLM"/>
    </source>
</evidence>
<evidence type="ECO:0000313" key="2">
    <source>
        <dbReference type="Proteomes" id="UP000824120"/>
    </source>
</evidence>
<sequence length="192" mass="22032">MVKESLEFLRSSFRKVRQTLDDTSGVVKDCWVHALDVAYDAEHDVIDKIKFIMAKVTVLLEAKNGDDPAMQIGHEGKEARIIDPLRDEYESELDVISIAKMRVGKTTRPTKLPLTVVLNAGVIVRVRKGKERKGKEKEKDLWLKIQHNLDSFISANINLQMMKVMQLSYDHLPYHLKPLLLYFARSQKNSSL</sequence>
<organism evidence="1 2">
    <name type="scientific">Solanum commersonii</name>
    <name type="common">Commerson's wild potato</name>
    <name type="synonym">Commerson's nightshade</name>
    <dbReference type="NCBI Taxonomy" id="4109"/>
    <lineage>
        <taxon>Eukaryota</taxon>
        <taxon>Viridiplantae</taxon>
        <taxon>Streptophyta</taxon>
        <taxon>Embryophyta</taxon>
        <taxon>Tracheophyta</taxon>
        <taxon>Spermatophyta</taxon>
        <taxon>Magnoliopsida</taxon>
        <taxon>eudicotyledons</taxon>
        <taxon>Gunneridae</taxon>
        <taxon>Pentapetalae</taxon>
        <taxon>asterids</taxon>
        <taxon>lamiids</taxon>
        <taxon>Solanales</taxon>
        <taxon>Solanaceae</taxon>
        <taxon>Solanoideae</taxon>
        <taxon>Solaneae</taxon>
        <taxon>Solanum</taxon>
    </lineage>
</organism>
<comment type="caution">
    <text evidence="1">The sequence shown here is derived from an EMBL/GenBank/DDBJ whole genome shotgun (WGS) entry which is preliminary data.</text>
</comment>
<name>A0A9J5Z6E4_SOLCO</name>
<dbReference type="EMBL" id="JACXVP010000004">
    <property type="protein sequence ID" value="KAG5608449.1"/>
    <property type="molecule type" value="Genomic_DNA"/>
</dbReference>
<proteinExistence type="predicted"/>